<evidence type="ECO:0000313" key="8">
    <source>
        <dbReference type="EMBL" id="SSX20332.1"/>
    </source>
</evidence>
<evidence type="ECO:0000256" key="5">
    <source>
        <dbReference type="ARBA" id="ARBA00023136"/>
    </source>
</evidence>
<feature type="transmembrane region" description="Helical" evidence="6">
    <location>
        <begin position="150"/>
        <end position="169"/>
    </location>
</feature>
<dbReference type="OMA" id="FEWMIVA"/>
<dbReference type="VEuPathDB" id="VectorBase:CSON001041"/>
<comment type="subcellular location">
    <subcellularLocation>
        <location evidence="1 6">Membrane</location>
        <topology evidence="1 6">Multi-pass membrane protein</topology>
    </subcellularLocation>
</comment>
<dbReference type="GO" id="GO:0009306">
    <property type="term" value="P:protein secretion"/>
    <property type="evidence" value="ECO:0007669"/>
    <property type="project" value="TreeGrafter"/>
</dbReference>
<accession>A0A336LQL6</accession>
<dbReference type="GO" id="GO:0000139">
    <property type="term" value="C:Golgi membrane"/>
    <property type="evidence" value="ECO:0007669"/>
    <property type="project" value="TreeGrafter"/>
</dbReference>
<reference evidence="8" key="2">
    <citation type="submission" date="2018-07" db="EMBL/GenBank/DDBJ databases">
        <authorList>
            <person name="Quirk P.G."/>
            <person name="Krulwich T.A."/>
        </authorList>
    </citation>
    <scope>NUCLEOTIDE SEQUENCE</scope>
</reference>
<gene>
    <name evidence="8" type="primary">CSON001041</name>
</gene>
<protein>
    <recommendedName>
        <fullName evidence="6">Golgi apparatus membrane protein TVP23 homolog</fullName>
    </recommendedName>
</protein>
<feature type="transmembrane region" description="Helical" evidence="6">
    <location>
        <begin position="34"/>
        <end position="53"/>
    </location>
</feature>
<keyword evidence="4 6" id="KW-1133">Transmembrane helix</keyword>
<evidence type="ECO:0000256" key="1">
    <source>
        <dbReference type="ARBA" id="ARBA00004141"/>
    </source>
</evidence>
<keyword evidence="3 6" id="KW-0812">Transmembrane</keyword>
<organism evidence="8">
    <name type="scientific">Culicoides sonorensis</name>
    <name type="common">Biting midge</name>
    <dbReference type="NCBI Taxonomy" id="179676"/>
    <lineage>
        <taxon>Eukaryota</taxon>
        <taxon>Metazoa</taxon>
        <taxon>Ecdysozoa</taxon>
        <taxon>Arthropoda</taxon>
        <taxon>Hexapoda</taxon>
        <taxon>Insecta</taxon>
        <taxon>Pterygota</taxon>
        <taxon>Neoptera</taxon>
        <taxon>Endopterygota</taxon>
        <taxon>Diptera</taxon>
        <taxon>Nematocera</taxon>
        <taxon>Chironomoidea</taxon>
        <taxon>Ceratopogonidae</taxon>
        <taxon>Ceratopogoninae</taxon>
        <taxon>Culicoides</taxon>
        <taxon>Monoculicoides</taxon>
    </lineage>
</organism>
<name>A0A336LQL6_CULSO</name>
<dbReference type="GO" id="GO:0016192">
    <property type="term" value="P:vesicle-mediated transport"/>
    <property type="evidence" value="ECO:0007669"/>
    <property type="project" value="TreeGrafter"/>
</dbReference>
<dbReference type="PANTHER" id="PTHR13019:SF25">
    <property type="entry name" value="GOLGI APPARATUS MEMBRANE PROTEIN TVP23 HOMOLOG"/>
    <property type="match status" value="1"/>
</dbReference>
<dbReference type="InterPro" id="IPR008564">
    <property type="entry name" value="TVP23-like"/>
</dbReference>
<dbReference type="AlphaFoldDB" id="A0A336LQL6"/>
<feature type="transmembrane region" description="Helical" evidence="6">
    <location>
        <begin position="60"/>
        <end position="78"/>
    </location>
</feature>
<dbReference type="PANTHER" id="PTHR13019">
    <property type="entry name" value="GOLGI APPARATUS MEMBRANE PROTEIN TVP23"/>
    <property type="match status" value="1"/>
</dbReference>
<dbReference type="EMBL" id="UFQT01000116">
    <property type="protein sequence ID" value="SSX20332.1"/>
    <property type="molecule type" value="Genomic_DNA"/>
</dbReference>
<feature type="transmembrane region" description="Helical" evidence="6">
    <location>
        <begin position="123"/>
        <end position="143"/>
    </location>
</feature>
<comment type="similarity">
    <text evidence="2 6">Belongs to the TVP23 family.</text>
</comment>
<sequence>MSVTVPLLDDDTIPFGEEDELNPTRNVKNLPHPYIVFFHLCFRGSALLAYILCGFFSDSYITSFVAIVLLLSADFWVVKNITGRILVGLRWWNFVDDEGNSKWIYESKSKEGQKYGNAEEVRIFWMGLIISPVIWGLFFIVALFGLKLKWLLVVLIALTLNGANLHGYIKCHFGANKDVTSAAQDFVKGAVIKNAVNNFFSSGSGGAPPNAGGANMTV</sequence>
<proteinExistence type="inferred from homology"/>
<evidence type="ECO:0000313" key="7">
    <source>
        <dbReference type="EMBL" id="SSW99952.1"/>
    </source>
</evidence>
<dbReference type="EMBL" id="UFQS01000116">
    <property type="protein sequence ID" value="SSW99952.1"/>
    <property type="molecule type" value="Genomic_DNA"/>
</dbReference>
<evidence type="ECO:0000256" key="4">
    <source>
        <dbReference type="ARBA" id="ARBA00022989"/>
    </source>
</evidence>
<dbReference type="Pfam" id="PF05832">
    <property type="entry name" value="DUF846"/>
    <property type="match status" value="1"/>
</dbReference>
<evidence type="ECO:0000256" key="3">
    <source>
        <dbReference type="ARBA" id="ARBA00022692"/>
    </source>
</evidence>
<keyword evidence="5 6" id="KW-0472">Membrane</keyword>
<evidence type="ECO:0000256" key="6">
    <source>
        <dbReference type="RuleBase" id="RU361206"/>
    </source>
</evidence>
<reference evidence="7" key="1">
    <citation type="submission" date="2018-04" db="EMBL/GenBank/DDBJ databases">
        <authorList>
            <person name="Go L.Y."/>
            <person name="Mitchell J.A."/>
        </authorList>
    </citation>
    <scope>NUCLEOTIDE SEQUENCE</scope>
    <source>
        <tissue evidence="7">Whole organism</tissue>
    </source>
</reference>
<evidence type="ECO:0000256" key="2">
    <source>
        <dbReference type="ARBA" id="ARBA00005467"/>
    </source>
</evidence>